<proteinExistence type="predicted"/>
<dbReference type="EMBL" id="LSRL02000137">
    <property type="protein sequence ID" value="TDG43728.1"/>
    <property type="molecule type" value="Genomic_DNA"/>
</dbReference>
<dbReference type="Proteomes" id="UP000295192">
    <property type="component" value="Unassembled WGS sequence"/>
</dbReference>
<accession>A0A484B4V9</accession>
<protein>
    <submittedName>
        <fullName evidence="1">Uncharacterized protein</fullName>
    </submittedName>
</protein>
<reference evidence="1 2" key="1">
    <citation type="journal article" date="2019" name="J. Hered.">
        <title>An Improved Genome Assembly for Drosophila navojoa, the Basal Species in the mojavensis Cluster.</title>
        <authorList>
            <person name="Vanderlinde T."/>
            <person name="Dupim E.G."/>
            <person name="Nazario-Yepiz N.O."/>
            <person name="Carvalho A.B."/>
        </authorList>
    </citation>
    <scope>NUCLEOTIDE SEQUENCE [LARGE SCALE GENOMIC DNA]</scope>
    <source>
        <strain evidence="1">Navoj_Jal97</strain>
        <tissue evidence="1">Whole organism</tissue>
    </source>
</reference>
<name>A0A484B4V9_DRONA</name>
<gene>
    <name evidence="1" type="ORF">AWZ03_009856</name>
</gene>
<evidence type="ECO:0000313" key="2">
    <source>
        <dbReference type="Proteomes" id="UP000295192"/>
    </source>
</evidence>
<keyword evidence="2" id="KW-1185">Reference proteome</keyword>
<dbReference type="AlphaFoldDB" id="A0A484B4V9"/>
<comment type="caution">
    <text evidence="1">The sequence shown here is derived from an EMBL/GenBank/DDBJ whole genome shotgun (WGS) entry which is preliminary data.</text>
</comment>
<evidence type="ECO:0000313" key="1">
    <source>
        <dbReference type="EMBL" id="TDG43728.1"/>
    </source>
</evidence>
<sequence>MPKSASPTELFEHELNLALELSWDVAVAVAAALPPATSRQPLAASCQLRPGLDLAVALSHYHFIRDVNL</sequence>
<organism evidence="1 2">
    <name type="scientific">Drosophila navojoa</name>
    <name type="common">Fruit fly</name>
    <dbReference type="NCBI Taxonomy" id="7232"/>
    <lineage>
        <taxon>Eukaryota</taxon>
        <taxon>Metazoa</taxon>
        <taxon>Ecdysozoa</taxon>
        <taxon>Arthropoda</taxon>
        <taxon>Hexapoda</taxon>
        <taxon>Insecta</taxon>
        <taxon>Pterygota</taxon>
        <taxon>Neoptera</taxon>
        <taxon>Endopterygota</taxon>
        <taxon>Diptera</taxon>
        <taxon>Brachycera</taxon>
        <taxon>Muscomorpha</taxon>
        <taxon>Ephydroidea</taxon>
        <taxon>Drosophilidae</taxon>
        <taxon>Drosophila</taxon>
    </lineage>
</organism>